<dbReference type="Proteomes" id="UP001243364">
    <property type="component" value="Unassembled WGS sequence"/>
</dbReference>
<protein>
    <submittedName>
        <fullName evidence="2">Type II secretory pathway component PulK</fullName>
    </submittedName>
</protein>
<accession>A0ABU0Q4X7</accession>
<dbReference type="EMBL" id="JAUSYA010000001">
    <property type="protein sequence ID" value="MDQ0685649.1"/>
    <property type="molecule type" value="Genomic_DNA"/>
</dbReference>
<evidence type="ECO:0000256" key="1">
    <source>
        <dbReference type="SAM" id="Phobius"/>
    </source>
</evidence>
<keyword evidence="1" id="KW-0812">Transmembrane</keyword>
<sequence>MNRNRSSQRGVWLAIILLASLCIAAVAAGLFHAAGAEPTATLGASGVAFLGVASFGLAAHRFLTE</sequence>
<feature type="transmembrane region" description="Helical" evidence="1">
    <location>
        <begin position="40"/>
        <end position="59"/>
    </location>
</feature>
<keyword evidence="3" id="KW-1185">Reference proteome</keyword>
<evidence type="ECO:0000313" key="3">
    <source>
        <dbReference type="Proteomes" id="UP001243364"/>
    </source>
</evidence>
<gene>
    <name evidence="2" type="ORF">QFZ56_004612</name>
</gene>
<keyword evidence="1" id="KW-0472">Membrane</keyword>
<comment type="caution">
    <text evidence="2">The sequence shown here is derived from an EMBL/GenBank/DDBJ whole genome shotgun (WGS) entry which is preliminary data.</text>
</comment>
<reference evidence="2 3" key="1">
    <citation type="submission" date="2023-07" db="EMBL/GenBank/DDBJ databases">
        <title>Comparative genomics of wheat-associated soil bacteria to identify genetic determinants of phenazine resistance.</title>
        <authorList>
            <person name="Mouncey N."/>
        </authorList>
    </citation>
    <scope>NUCLEOTIDE SEQUENCE [LARGE SCALE GENOMIC DNA]</scope>
    <source>
        <strain evidence="2 3">W4I19-2</strain>
    </source>
</reference>
<proteinExistence type="predicted"/>
<evidence type="ECO:0000313" key="2">
    <source>
        <dbReference type="EMBL" id="MDQ0685649.1"/>
    </source>
</evidence>
<feature type="transmembrane region" description="Helical" evidence="1">
    <location>
        <begin position="12"/>
        <end position="34"/>
    </location>
</feature>
<dbReference type="RefSeq" id="WP_307045281.1">
    <property type="nucleotide sequence ID" value="NZ_JAUSYA010000001.1"/>
</dbReference>
<keyword evidence="1" id="KW-1133">Transmembrane helix</keyword>
<name>A0ABU0Q4X7_STRAH</name>
<organism evidence="2 3">
    <name type="scientific">Streptomyces achromogenes</name>
    <dbReference type="NCBI Taxonomy" id="67255"/>
    <lineage>
        <taxon>Bacteria</taxon>
        <taxon>Bacillati</taxon>
        <taxon>Actinomycetota</taxon>
        <taxon>Actinomycetes</taxon>
        <taxon>Kitasatosporales</taxon>
        <taxon>Streptomycetaceae</taxon>
        <taxon>Streptomyces</taxon>
    </lineage>
</organism>